<name>A0ABW4CY66_9LACO</name>
<protein>
    <submittedName>
        <fullName evidence="1">Uncharacterized protein</fullName>
    </submittedName>
</protein>
<organism evidence="1 2">
    <name type="scientific">Lacticaseibacillus hegangensis</name>
    <dbReference type="NCBI Taxonomy" id="2486010"/>
    <lineage>
        <taxon>Bacteria</taxon>
        <taxon>Bacillati</taxon>
        <taxon>Bacillota</taxon>
        <taxon>Bacilli</taxon>
        <taxon>Lactobacillales</taxon>
        <taxon>Lactobacillaceae</taxon>
        <taxon>Lacticaseibacillus</taxon>
    </lineage>
</organism>
<reference evidence="2" key="1">
    <citation type="journal article" date="2019" name="Int. J. Syst. Evol. Microbiol.">
        <title>The Global Catalogue of Microorganisms (GCM) 10K type strain sequencing project: providing services to taxonomists for standard genome sequencing and annotation.</title>
        <authorList>
            <consortium name="The Broad Institute Genomics Platform"/>
            <consortium name="The Broad Institute Genome Sequencing Center for Infectious Disease"/>
            <person name="Wu L."/>
            <person name="Ma J."/>
        </authorList>
    </citation>
    <scope>NUCLEOTIDE SEQUENCE [LARGE SCALE GENOMIC DNA]</scope>
    <source>
        <strain evidence="2">CCM 8912</strain>
    </source>
</reference>
<gene>
    <name evidence="1" type="ORF">ACFQ5K_05180</name>
</gene>
<evidence type="ECO:0000313" key="1">
    <source>
        <dbReference type="EMBL" id="MFD1440787.1"/>
    </source>
</evidence>
<accession>A0ABW4CY66</accession>
<comment type="caution">
    <text evidence="1">The sequence shown here is derived from an EMBL/GenBank/DDBJ whole genome shotgun (WGS) entry which is preliminary data.</text>
</comment>
<dbReference type="EMBL" id="JBHTOK010000032">
    <property type="protein sequence ID" value="MFD1440787.1"/>
    <property type="molecule type" value="Genomic_DNA"/>
</dbReference>
<dbReference type="RefSeq" id="WP_164506281.1">
    <property type="nucleotide sequence ID" value="NZ_JBHTOK010000032.1"/>
</dbReference>
<keyword evidence="2" id="KW-1185">Reference proteome</keyword>
<proteinExistence type="predicted"/>
<evidence type="ECO:0000313" key="2">
    <source>
        <dbReference type="Proteomes" id="UP001597212"/>
    </source>
</evidence>
<sequence>MLNNQVLNESEIEDAYVLIHGMFATQLPPLLDEIMSKESLTKLIEKTATSPNLPLYQADQQSGLIMRLDKSIHSPKNIFGNNWAAESIKFFTLKVDDSWRPMAIPNIKHAFMFAYNSLIVAETSLNQLYSRKDRLNGRTSHSESPIIGRDGIFSAMLYDPLDADFNPDQDEPIGYIGYDQANKFFKESKLHKYRIESSYPYVLQIDLSKYFENIYTHLLAQINVESFQLNRSDKSGQTLQEYLKWLDEFNQKVNDNHTKGIIQGPISSKISAEIFPSIFKSSATMITNS</sequence>
<dbReference type="Proteomes" id="UP001597212">
    <property type="component" value="Unassembled WGS sequence"/>
</dbReference>